<evidence type="ECO:0000256" key="2">
    <source>
        <dbReference type="SAM" id="MobiDB-lite"/>
    </source>
</evidence>
<dbReference type="EMBL" id="AGNL01048266">
    <property type="protein sequence ID" value="EJK45761.1"/>
    <property type="molecule type" value="Genomic_DNA"/>
</dbReference>
<gene>
    <name evidence="3" type="ORF">THAOC_35606</name>
</gene>
<comment type="caution">
    <text evidence="3">The sequence shown here is derived from an EMBL/GenBank/DDBJ whole genome shotgun (WGS) entry which is preliminary data.</text>
</comment>
<protein>
    <submittedName>
        <fullName evidence="3">Uncharacterized protein</fullName>
    </submittedName>
</protein>
<reference evidence="3 4" key="1">
    <citation type="journal article" date="2012" name="Genome Biol.">
        <title>Genome and low-iron response of an oceanic diatom adapted to chronic iron limitation.</title>
        <authorList>
            <person name="Lommer M."/>
            <person name="Specht M."/>
            <person name="Roy A.S."/>
            <person name="Kraemer L."/>
            <person name="Andreson R."/>
            <person name="Gutowska M.A."/>
            <person name="Wolf J."/>
            <person name="Bergner S.V."/>
            <person name="Schilhabel M.B."/>
            <person name="Klostermeier U.C."/>
            <person name="Beiko R.G."/>
            <person name="Rosenstiel P."/>
            <person name="Hippler M."/>
            <person name="Laroche J."/>
        </authorList>
    </citation>
    <scope>NUCLEOTIDE SEQUENCE [LARGE SCALE GENOMIC DNA]</scope>
    <source>
        <strain evidence="3 4">CCMP1005</strain>
    </source>
</reference>
<dbReference type="Proteomes" id="UP000266841">
    <property type="component" value="Unassembled WGS sequence"/>
</dbReference>
<proteinExistence type="predicted"/>
<accession>K0R9Z6</accession>
<name>K0R9Z6_THAOC</name>
<dbReference type="AlphaFoldDB" id="K0R9Z6"/>
<feature type="coiled-coil region" evidence="1">
    <location>
        <begin position="42"/>
        <end position="87"/>
    </location>
</feature>
<feature type="coiled-coil region" evidence="1">
    <location>
        <begin position="185"/>
        <end position="289"/>
    </location>
</feature>
<feature type="region of interest" description="Disordered" evidence="2">
    <location>
        <begin position="295"/>
        <end position="351"/>
    </location>
</feature>
<keyword evidence="1" id="KW-0175">Coiled coil</keyword>
<evidence type="ECO:0000256" key="1">
    <source>
        <dbReference type="SAM" id="Coils"/>
    </source>
</evidence>
<dbReference type="eggNOG" id="ENOG502QZ5I">
    <property type="taxonomic scope" value="Eukaryota"/>
</dbReference>
<feature type="compositionally biased region" description="Basic and acidic residues" evidence="2">
    <location>
        <begin position="303"/>
        <end position="322"/>
    </location>
</feature>
<keyword evidence="4" id="KW-1185">Reference proteome</keyword>
<sequence length="420" mass="47384">MTPYGGHVGYEAGGGNDSHAVSSSVHSNSSNILQRFKHEDVVAALLTQLREKQSELVKSQRNHQLQLREKQSELVKIQHKHQLLEQQHFVTGQVNKEMKRKMDQCAEALIDKDERIDVLEQSVLHEREEGKAILNLKLGALQKSYDSCKCTLDKRNQELDALRPRVEELASKVEEYEQSTSLEKAKALEQKLASTTGRLETCTERMEELEKQNKSKDWVIKSLKDEVEANRTSERQLQCEVETLKTSVTAYEAEFKGTSVDVPLLLAKLADSEIRTKDLQSQIRRLTNKKLTELVLRSSPNPDKMKGSSRDDTTSTNRDRAISRRRNSSGAPVGKTPGTPVALTEHESVSNEEFSCNSSLDDIESIDSDPFSPNNEAEEEIMSDFNFCCTKAAESEEDKQLSPLLPAQGDRHHEYRLASC</sequence>
<organism evidence="3 4">
    <name type="scientific">Thalassiosira oceanica</name>
    <name type="common">Marine diatom</name>
    <dbReference type="NCBI Taxonomy" id="159749"/>
    <lineage>
        <taxon>Eukaryota</taxon>
        <taxon>Sar</taxon>
        <taxon>Stramenopiles</taxon>
        <taxon>Ochrophyta</taxon>
        <taxon>Bacillariophyta</taxon>
        <taxon>Coscinodiscophyceae</taxon>
        <taxon>Thalassiosirophycidae</taxon>
        <taxon>Thalassiosirales</taxon>
        <taxon>Thalassiosiraceae</taxon>
        <taxon>Thalassiosira</taxon>
    </lineage>
</organism>
<evidence type="ECO:0000313" key="3">
    <source>
        <dbReference type="EMBL" id="EJK45761.1"/>
    </source>
</evidence>
<evidence type="ECO:0000313" key="4">
    <source>
        <dbReference type="Proteomes" id="UP000266841"/>
    </source>
</evidence>